<dbReference type="InterPro" id="IPR020846">
    <property type="entry name" value="MFS_dom"/>
</dbReference>
<dbReference type="Pfam" id="PF00083">
    <property type="entry name" value="Sugar_tr"/>
    <property type="match status" value="1"/>
</dbReference>
<protein>
    <submittedName>
        <fullName evidence="8">Glucose transporter type 1-like protein</fullName>
    </submittedName>
</protein>
<dbReference type="GO" id="GO:0015149">
    <property type="term" value="F:hexose transmembrane transporter activity"/>
    <property type="evidence" value="ECO:0007669"/>
    <property type="project" value="TreeGrafter"/>
</dbReference>
<evidence type="ECO:0000256" key="5">
    <source>
        <dbReference type="RuleBase" id="RU003346"/>
    </source>
</evidence>
<dbReference type="Gene3D" id="1.20.1250.20">
    <property type="entry name" value="MFS general substrate transporter like domains"/>
    <property type="match status" value="1"/>
</dbReference>
<keyword evidence="5" id="KW-0813">Transport</keyword>
<dbReference type="InterPro" id="IPR036259">
    <property type="entry name" value="MFS_trans_sf"/>
</dbReference>
<reference evidence="8 9" key="1">
    <citation type="journal article" date="2018" name="Gigascience">
        <title>Genomes of trombidid mites reveal novel predicted allergens and laterally-transferred genes associated with secondary metabolism.</title>
        <authorList>
            <person name="Dong X."/>
            <person name="Chaisiri K."/>
            <person name="Xia D."/>
            <person name="Armstrong S.D."/>
            <person name="Fang Y."/>
            <person name="Donnelly M.J."/>
            <person name="Kadowaki T."/>
            <person name="McGarry J.W."/>
            <person name="Darby A.C."/>
            <person name="Makepeace B.L."/>
        </authorList>
    </citation>
    <scope>NUCLEOTIDE SEQUENCE [LARGE SCALE GENOMIC DNA]</scope>
    <source>
        <strain evidence="8">UoL-WK</strain>
    </source>
</reference>
<keyword evidence="9" id="KW-1185">Reference proteome</keyword>
<dbReference type="FunFam" id="1.20.1250.20:FF:000029">
    <property type="entry name" value="solute carrier family 2, facilitated glucose transporter member 4"/>
    <property type="match status" value="1"/>
</dbReference>
<accession>A0A443QLV3</accession>
<dbReference type="PROSITE" id="PS00216">
    <property type="entry name" value="SUGAR_TRANSPORT_1"/>
    <property type="match status" value="1"/>
</dbReference>
<feature type="transmembrane region" description="Helical" evidence="6">
    <location>
        <begin position="303"/>
        <end position="325"/>
    </location>
</feature>
<dbReference type="PROSITE" id="PS00217">
    <property type="entry name" value="SUGAR_TRANSPORT_2"/>
    <property type="match status" value="1"/>
</dbReference>
<dbReference type="InterPro" id="IPR003663">
    <property type="entry name" value="Sugar/inositol_transpt"/>
</dbReference>
<dbReference type="PROSITE" id="PS50850">
    <property type="entry name" value="MFS"/>
    <property type="match status" value="1"/>
</dbReference>
<feature type="transmembrane region" description="Helical" evidence="6">
    <location>
        <begin position="398"/>
        <end position="416"/>
    </location>
</feature>
<dbReference type="EMBL" id="NCKU01005961">
    <property type="protein sequence ID" value="RWS03991.1"/>
    <property type="molecule type" value="Genomic_DNA"/>
</dbReference>
<dbReference type="SUPFAM" id="SSF103473">
    <property type="entry name" value="MFS general substrate transporter"/>
    <property type="match status" value="1"/>
</dbReference>
<feature type="transmembrane region" description="Helical" evidence="6">
    <location>
        <begin position="234"/>
        <end position="257"/>
    </location>
</feature>
<evidence type="ECO:0000256" key="3">
    <source>
        <dbReference type="ARBA" id="ARBA00022989"/>
    </source>
</evidence>
<dbReference type="PANTHER" id="PTHR23503:SF128">
    <property type="entry name" value="GLUCOSE TRANSPORTER TYPE 1"/>
    <property type="match status" value="1"/>
</dbReference>
<gene>
    <name evidence="8" type="ORF">B4U79_05563</name>
</gene>
<evidence type="ECO:0000256" key="6">
    <source>
        <dbReference type="SAM" id="Phobius"/>
    </source>
</evidence>
<evidence type="ECO:0000313" key="8">
    <source>
        <dbReference type="EMBL" id="RWS03991.1"/>
    </source>
</evidence>
<evidence type="ECO:0000256" key="4">
    <source>
        <dbReference type="ARBA" id="ARBA00023136"/>
    </source>
</evidence>
<dbReference type="STRING" id="1965070.A0A443QLV3"/>
<dbReference type="AlphaFoldDB" id="A0A443QLV3"/>
<proteinExistence type="inferred from homology"/>
<dbReference type="PRINTS" id="PR00171">
    <property type="entry name" value="SUGRTRNSPORT"/>
</dbReference>
<name>A0A443QLV3_9ACAR</name>
<feature type="transmembrane region" description="Helical" evidence="6">
    <location>
        <begin position="269"/>
        <end position="291"/>
    </location>
</feature>
<feature type="transmembrane region" description="Helical" evidence="6">
    <location>
        <begin position="148"/>
        <end position="166"/>
    </location>
</feature>
<dbReference type="InterPro" id="IPR005828">
    <property type="entry name" value="MFS_sugar_transport-like"/>
</dbReference>
<dbReference type="NCBIfam" id="TIGR00879">
    <property type="entry name" value="SP"/>
    <property type="match status" value="1"/>
</dbReference>
<feature type="transmembrane region" description="Helical" evidence="6">
    <location>
        <begin position="118"/>
        <end position="142"/>
    </location>
</feature>
<keyword evidence="8" id="KW-0762">Sugar transport</keyword>
<comment type="caution">
    <text evidence="8">The sequence shown here is derived from an EMBL/GenBank/DDBJ whole genome shotgun (WGS) entry which is preliminary data.</text>
</comment>
<evidence type="ECO:0000256" key="2">
    <source>
        <dbReference type="ARBA" id="ARBA00022692"/>
    </source>
</evidence>
<keyword evidence="2 6" id="KW-0812">Transmembrane</keyword>
<dbReference type="OrthoDB" id="4540492at2759"/>
<organism evidence="8 9">
    <name type="scientific">Dinothrombium tinctorium</name>
    <dbReference type="NCBI Taxonomy" id="1965070"/>
    <lineage>
        <taxon>Eukaryota</taxon>
        <taxon>Metazoa</taxon>
        <taxon>Ecdysozoa</taxon>
        <taxon>Arthropoda</taxon>
        <taxon>Chelicerata</taxon>
        <taxon>Arachnida</taxon>
        <taxon>Acari</taxon>
        <taxon>Acariformes</taxon>
        <taxon>Trombidiformes</taxon>
        <taxon>Prostigmata</taxon>
        <taxon>Anystina</taxon>
        <taxon>Parasitengona</taxon>
        <taxon>Trombidioidea</taxon>
        <taxon>Trombidiidae</taxon>
        <taxon>Dinothrombium</taxon>
    </lineage>
</organism>
<evidence type="ECO:0000259" key="7">
    <source>
        <dbReference type="PROSITE" id="PS50850"/>
    </source>
</evidence>
<evidence type="ECO:0000256" key="1">
    <source>
        <dbReference type="ARBA" id="ARBA00004141"/>
    </source>
</evidence>
<comment type="subcellular location">
    <subcellularLocation>
        <location evidence="1">Membrane</location>
        <topology evidence="1">Multi-pass membrane protein</topology>
    </subcellularLocation>
</comment>
<feature type="transmembrane region" description="Helical" evidence="6">
    <location>
        <begin position="366"/>
        <end position="386"/>
    </location>
</feature>
<dbReference type="PANTHER" id="PTHR23503">
    <property type="entry name" value="SOLUTE CARRIER FAMILY 2"/>
    <property type="match status" value="1"/>
</dbReference>
<sequence length="505" mass="56254">ILQDFIANVYRSKTGNLLSVELSDLIWSITVAIFGIGGMIGGIGGGAIADWCGRKCGLLLNNAIAILGATLMSSSQLFRSIECLILGRFFIGLNCGINTALVPMYLSEIAPMTLRGALGTVSQLGVVIGLVLSQILGLPVILGTKEGWPFLLGVAFIPAVLQLLLLPMCPESPRYLLISKGRVTEARFALQRLRCSTEVEDDIEEMRTEDRAQQQDANLTMWQIIRSKQLQTPLIIAIVMQLSQQLSGINAILYYSTSMFVDAGISEETAKIFTIGVGAIMLIMTLVSIPLMDRAGRRTLHLYGLGGMFIMSIFLTISLLVRFIYHGMAYVSVVSALGFVVFFAVGPGSIPWMITAELFSQGPRPAAVSIATLVNWSTGFVVGLGYPTMLRVFENYSFLPFTAFLAIFWTFTYHKVPETKNRTFEEISALFRRDEHTPQYVENTTQIPPHKSFQSFDSAFDEKTLESCKHLLVYRFRRFCDQFFLFHFEETFCFERNLIVFATDL</sequence>
<keyword evidence="3 6" id="KW-1133">Transmembrane helix</keyword>
<feature type="non-terminal residue" evidence="8">
    <location>
        <position position="1"/>
    </location>
</feature>
<evidence type="ECO:0000313" key="9">
    <source>
        <dbReference type="Proteomes" id="UP000285301"/>
    </source>
</evidence>
<dbReference type="GO" id="GO:0016020">
    <property type="term" value="C:membrane"/>
    <property type="evidence" value="ECO:0007669"/>
    <property type="project" value="UniProtKB-SubCell"/>
</dbReference>
<comment type="similarity">
    <text evidence="5">Belongs to the major facilitator superfamily. Sugar transporter (TC 2.A.1.1) family.</text>
</comment>
<feature type="transmembrane region" description="Helical" evidence="6">
    <location>
        <begin position="331"/>
        <end position="354"/>
    </location>
</feature>
<feature type="domain" description="Major facilitator superfamily (MFS) profile" evidence="7">
    <location>
        <begin position="1"/>
        <end position="420"/>
    </location>
</feature>
<feature type="transmembrane region" description="Helical" evidence="6">
    <location>
        <begin position="84"/>
        <end position="106"/>
    </location>
</feature>
<dbReference type="Proteomes" id="UP000285301">
    <property type="component" value="Unassembled WGS sequence"/>
</dbReference>
<dbReference type="InterPro" id="IPR045263">
    <property type="entry name" value="GLUT"/>
</dbReference>
<keyword evidence="4 6" id="KW-0472">Membrane</keyword>
<dbReference type="InterPro" id="IPR005829">
    <property type="entry name" value="Sugar_transporter_CS"/>
</dbReference>
<feature type="transmembrane region" description="Helical" evidence="6">
    <location>
        <begin position="25"/>
        <end position="47"/>
    </location>
</feature>